<reference evidence="1 2" key="1">
    <citation type="journal article" date="2019" name="Fungal Biol. Biotechnol.">
        <title>Draft genome sequence of fastidious pathogen Ceratobasidium theobromae, which causes vascular-streak dieback in Theobroma cacao.</title>
        <authorList>
            <person name="Ali S.S."/>
            <person name="Asman A."/>
            <person name="Shao J."/>
            <person name="Firmansyah A.P."/>
            <person name="Susilo A.W."/>
            <person name="Rosmana A."/>
            <person name="McMahon P."/>
            <person name="Junaid M."/>
            <person name="Guest D."/>
            <person name="Kheng T.Y."/>
            <person name="Meinhardt L.W."/>
            <person name="Bailey B.A."/>
        </authorList>
    </citation>
    <scope>NUCLEOTIDE SEQUENCE [LARGE SCALE GENOMIC DNA]</scope>
    <source>
        <strain evidence="1 2">CT2</strain>
    </source>
</reference>
<accession>A0A5N5QCB2</accession>
<dbReference type="AlphaFoldDB" id="A0A5N5QCB2"/>
<comment type="caution">
    <text evidence="1">The sequence shown here is derived from an EMBL/GenBank/DDBJ whole genome shotgun (WGS) entry which is preliminary data.</text>
</comment>
<protein>
    <recommendedName>
        <fullName evidence="3">Homeobox domain-containing protein</fullName>
    </recommendedName>
</protein>
<evidence type="ECO:0000313" key="1">
    <source>
        <dbReference type="EMBL" id="KAB5589385.1"/>
    </source>
</evidence>
<sequence length="157" mass="18140">MAKLVNKAITKPERLTQQQRDEIEVVFMEHNRMVPPKETIKQLAIRIGANVDTVKNQFKYHRRLEPGQSRHKPSRDQFKHHRLSASYSPPMMSLASPIIPEMMAYEPVDDSCTPHDADLFSVYSFSEIPLVGSSAQQRVTQGDTQWGEMQEYINWDP</sequence>
<gene>
    <name evidence="1" type="ORF">CTheo_7183</name>
</gene>
<name>A0A5N5QCB2_9AGAM</name>
<dbReference type="Proteomes" id="UP000383932">
    <property type="component" value="Unassembled WGS sequence"/>
</dbReference>
<organism evidence="1 2">
    <name type="scientific">Ceratobasidium theobromae</name>
    <dbReference type="NCBI Taxonomy" id="1582974"/>
    <lineage>
        <taxon>Eukaryota</taxon>
        <taxon>Fungi</taxon>
        <taxon>Dikarya</taxon>
        <taxon>Basidiomycota</taxon>
        <taxon>Agaricomycotina</taxon>
        <taxon>Agaricomycetes</taxon>
        <taxon>Cantharellales</taxon>
        <taxon>Ceratobasidiaceae</taxon>
        <taxon>Ceratobasidium</taxon>
    </lineage>
</organism>
<keyword evidence="2" id="KW-1185">Reference proteome</keyword>
<evidence type="ECO:0000313" key="2">
    <source>
        <dbReference type="Proteomes" id="UP000383932"/>
    </source>
</evidence>
<evidence type="ECO:0008006" key="3">
    <source>
        <dbReference type="Google" id="ProtNLM"/>
    </source>
</evidence>
<proteinExistence type="predicted"/>
<dbReference type="EMBL" id="SSOP01000278">
    <property type="protein sequence ID" value="KAB5589385.1"/>
    <property type="molecule type" value="Genomic_DNA"/>
</dbReference>